<name>A0A6B0S5M3_9CETA</name>
<gene>
    <name evidence="2" type="ORF">E5288_WYG015693</name>
</gene>
<evidence type="ECO:0000313" key="3">
    <source>
        <dbReference type="Proteomes" id="UP000322234"/>
    </source>
</evidence>
<dbReference type="AlphaFoldDB" id="A0A6B0S5M3"/>
<evidence type="ECO:0000256" key="1">
    <source>
        <dbReference type="SAM" id="MobiDB-lite"/>
    </source>
</evidence>
<feature type="region of interest" description="Disordered" evidence="1">
    <location>
        <begin position="31"/>
        <end position="82"/>
    </location>
</feature>
<feature type="compositionally biased region" description="Polar residues" evidence="1">
    <location>
        <begin position="146"/>
        <end position="163"/>
    </location>
</feature>
<feature type="compositionally biased region" description="Polar residues" evidence="1">
    <location>
        <begin position="43"/>
        <end position="54"/>
    </location>
</feature>
<comment type="caution">
    <text evidence="2">The sequence shown here is derived from an EMBL/GenBank/DDBJ whole genome shotgun (WGS) entry which is preliminary data.</text>
</comment>
<feature type="region of interest" description="Disordered" evidence="1">
    <location>
        <begin position="142"/>
        <end position="163"/>
    </location>
</feature>
<accession>A0A6B0S5M3</accession>
<dbReference type="Proteomes" id="UP000322234">
    <property type="component" value="Unassembled WGS sequence"/>
</dbReference>
<dbReference type="PROSITE" id="PS51257">
    <property type="entry name" value="PROKAR_LIPOPROTEIN"/>
    <property type="match status" value="1"/>
</dbReference>
<protein>
    <submittedName>
        <fullName evidence="2">Uncharacterized protein</fullName>
    </submittedName>
</protein>
<keyword evidence="3" id="KW-1185">Reference proteome</keyword>
<feature type="compositionally biased region" description="Basic and acidic residues" evidence="1">
    <location>
        <begin position="55"/>
        <end position="69"/>
    </location>
</feature>
<organism evidence="2 3">
    <name type="scientific">Bos mutus</name>
    <name type="common">wild yak</name>
    <dbReference type="NCBI Taxonomy" id="72004"/>
    <lineage>
        <taxon>Eukaryota</taxon>
        <taxon>Metazoa</taxon>
        <taxon>Chordata</taxon>
        <taxon>Craniata</taxon>
        <taxon>Vertebrata</taxon>
        <taxon>Euteleostomi</taxon>
        <taxon>Mammalia</taxon>
        <taxon>Eutheria</taxon>
        <taxon>Laurasiatheria</taxon>
        <taxon>Artiodactyla</taxon>
        <taxon>Ruminantia</taxon>
        <taxon>Pecora</taxon>
        <taxon>Bovidae</taxon>
        <taxon>Bovinae</taxon>
        <taxon>Bos</taxon>
    </lineage>
</organism>
<dbReference type="EMBL" id="VBQZ03000140">
    <property type="protein sequence ID" value="MXQ95574.1"/>
    <property type="molecule type" value="Genomic_DNA"/>
</dbReference>
<reference evidence="2" key="1">
    <citation type="submission" date="2019-10" db="EMBL/GenBank/DDBJ databases">
        <title>The sequence and de novo assembly of the wild yak genome.</title>
        <authorList>
            <person name="Liu Y."/>
        </authorList>
    </citation>
    <scope>NUCLEOTIDE SEQUENCE [LARGE SCALE GENOMIC DNA]</scope>
    <source>
        <strain evidence="2">WY2019</strain>
    </source>
</reference>
<proteinExistence type="predicted"/>
<evidence type="ECO:0000313" key="2">
    <source>
        <dbReference type="EMBL" id="MXQ95574.1"/>
    </source>
</evidence>
<sequence>MNRPSFATCFREGISFSQWAVSCRGFSSKAIPSKGDTKAPDSATASFSPSTSKLHVSEEYSEQKVDHSKESKRKRTSLANPPQVWAVGGKQALAWDRQVDVGPSTIRTTYSQGEDDLHKAIYGQSCPCGHLFQKKTQISFEKPRISNRNGPNLNNPVQFSGRT</sequence>